<dbReference type="EMBL" id="WBXO01000006">
    <property type="protein sequence ID" value="KAB2952304.1"/>
    <property type="molecule type" value="Genomic_DNA"/>
</dbReference>
<dbReference type="AlphaFoldDB" id="A0A6I0EQB7"/>
<keyword evidence="2" id="KW-1185">Reference proteome</keyword>
<organism evidence="1 2">
    <name type="scientific">Heliorestis acidaminivorans</name>
    <dbReference type="NCBI Taxonomy" id="553427"/>
    <lineage>
        <taxon>Bacteria</taxon>
        <taxon>Bacillati</taxon>
        <taxon>Bacillota</taxon>
        <taxon>Clostridia</taxon>
        <taxon>Eubacteriales</taxon>
        <taxon>Heliobacteriaceae</taxon>
        <taxon>Heliorestis</taxon>
    </lineage>
</organism>
<reference evidence="1 2" key="1">
    <citation type="submission" date="2019-10" db="EMBL/GenBank/DDBJ databases">
        <title>Whole-genome sequence of the extremophile Heliorestis acidaminivorans DSM 24790.</title>
        <authorList>
            <person name="Kyndt J.A."/>
            <person name="Meyer T.E."/>
        </authorList>
    </citation>
    <scope>NUCLEOTIDE SEQUENCE [LARGE SCALE GENOMIC DNA]</scope>
    <source>
        <strain evidence="1 2">DSM 24790</strain>
    </source>
</reference>
<accession>A0A6I0EQB7</accession>
<comment type="caution">
    <text evidence="1">The sequence shown here is derived from an EMBL/GenBank/DDBJ whole genome shotgun (WGS) entry which is preliminary data.</text>
</comment>
<dbReference type="RefSeq" id="WP_151620120.1">
    <property type="nucleotide sequence ID" value="NZ_WBXO01000006.1"/>
</dbReference>
<evidence type="ECO:0000313" key="2">
    <source>
        <dbReference type="Proteomes" id="UP000468766"/>
    </source>
</evidence>
<name>A0A6I0EQB7_9FIRM</name>
<dbReference type="Proteomes" id="UP000468766">
    <property type="component" value="Unassembled WGS sequence"/>
</dbReference>
<dbReference type="OrthoDB" id="2376882at2"/>
<evidence type="ECO:0000313" key="1">
    <source>
        <dbReference type="EMBL" id="KAB2952304.1"/>
    </source>
</evidence>
<protein>
    <submittedName>
        <fullName evidence="1">Uncharacterized protein</fullName>
    </submittedName>
</protein>
<gene>
    <name evidence="1" type="ORF">F9B85_09060</name>
</gene>
<proteinExistence type="predicted"/>
<sequence>MRQRSRAFFGENRLWQGSRMILPEHRAGSIETMGEESLSDTCIPCPTQEYLEEIQKIIETAVAQKALITLIIKEKEKIKTLKAHPLSLGQRPGFLRLESEGTSFSIPIAAIVGVQEI</sequence>